<protein>
    <recommendedName>
        <fullName evidence="4">HTH araC/xylS-type domain-containing protein</fullName>
    </recommendedName>
</protein>
<dbReference type="PROSITE" id="PS01124">
    <property type="entry name" value="HTH_ARAC_FAMILY_2"/>
    <property type="match status" value="1"/>
</dbReference>
<name>A0ABR9ECB1_9GAMM</name>
<dbReference type="EMBL" id="AQGV01000012">
    <property type="protein sequence ID" value="MBE0368402.1"/>
    <property type="molecule type" value="Genomic_DNA"/>
</dbReference>
<dbReference type="Proteomes" id="UP000615755">
    <property type="component" value="Unassembled WGS sequence"/>
</dbReference>
<evidence type="ECO:0000313" key="5">
    <source>
        <dbReference type="EMBL" id="MBE0368402.1"/>
    </source>
</evidence>
<proteinExistence type="predicted"/>
<comment type="caution">
    <text evidence="5">The sequence shown here is derived from an EMBL/GenBank/DDBJ whole genome shotgun (WGS) entry which is preliminary data.</text>
</comment>
<keyword evidence="6" id="KW-1185">Reference proteome</keyword>
<dbReference type="PANTHER" id="PTHR43280">
    <property type="entry name" value="ARAC-FAMILY TRANSCRIPTIONAL REGULATOR"/>
    <property type="match status" value="1"/>
</dbReference>
<evidence type="ECO:0000256" key="1">
    <source>
        <dbReference type="ARBA" id="ARBA00023015"/>
    </source>
</evidence>
<feature type="domain" description="HTH araC/xylS-type" evidence="4">
    <location>
        <begin position="188"/>
        <end position="285"/>
    </location>
</feature>
<keyword evidence="1" id="KW-0805">Transcription regulation</keyword>
<keyword evidence="3" id="KW-0804">Transcription</keyword>
<gene>
    <name evidence="5" type="ORF">PAUR_a1992</name>
</gene>
<dbReference type="Gene3D" id="1.10.10.60">
    <property type="entry name" value="Homeodomain-like"/>
    <property type="match status" value="1"/>
</dbReference>
<dbReference type="PANTHER" id="PTHR43280:SF2">
    <property type="entry name" value="HTH-TYPE TRANSCRIPTIONAL REGULATOR EXSA"/>
    <property type="match status" value="1"/>
</dbReference>
<dbReference type="SUPFAM" id="SSF46689">
    <property type="entry name" value="Homeodomain-like"/>
    <property type="match status" value="2"/>
</dbReference>
<dbReference type="RefSeq" id="WP_192507689.1">
    <property type="nucleotide sequence ID" value="NZ_AQGV01000012.1"/>
</dbReference>
<dbReference type="InterPro" id="IPR018060">
    <property type="entry name" value="HTH_AraC"/>
</dbReference>
<sequence length="287" mass="32911">MKFLTLPRALYSHPNIKTFFYDYQSCILFKRLAHNLLNQEKVCISHCFIFVLKGYVEVQTSSGELITTCAGEILFMPRDTYLISDFVTVDNLVEMYLIFIEHDIINSFLAPKIALEKPAFSESVVCKINSSIHIEKYFTALYGVYADFENSRDLLKIKITEFLHLIYANNRADILATLASSEQHKKNRNITNLMLENYDKNLSVADFASLSGRSLSSFNRDFKKKYGKPPKQWLIEKKMIKAAQLLANGSSVTQCAVDVGYSNISHFIKLYKSIHGKTPREMKNINI</sequence>
<dbReference type="InterPro" id="IPR009057">
    <property type="entry name" value="Homeodomain-like_sf"/>
</dbReference>
<evidence type="ECO:0000259" key="4">
    <source>
        <dbReference type="PROSITE" id="PS01124"/>
    </source>
</evidence>
<dbReference type="Pfam" id="PF22200">
    <property type="entry name" value="ExsA_N"/>
    <property type="match status" value="1"/>
</dbReference>
<reference evidence="5 6" key="1">
    <citation type="submission" date="2015-03" db="EMBL/GenBank/DDBJ databases">
        <title>Genome sequence of Pseudoalteromonas aurantia.</title>
        <authorList>
            <person name="Xie B.-B."/>
            <person name="Rong J.-C."/>
            <person name="Qin Q.-L."/>
            <person name="Zhang Y.-Z."/>
        </authorList>
    </citation>
    <scope>NUCLEOTIDE SEQUENCE [LARGE SCALE GENOMIC DNA]</scope>
    <source>
        <strain evidence="5 6">208</strain>
    </source>
</reference>
<keyword evidence="2" id="KW-0238">DNA-binding</keyword>
<dbReference type="SMART" id="SM00342">
    <property type="entry name" value="HTH_ARAC"/>
    <property type="match status" value="1"/>
</dbReference>
<dbReference type="InterPro" id="IPR054015">
    <property type="entry name" value="ExsA-like_N"/>
</dbReference>
<organism evidence="5 6">
    <name type="scientific">Pseudoalteromonas aurantia 208</name>
    <dbReference type="NCBI Taxonomy" id="1314867"/>
    <lineage>
        <taxon>Bacteria</taxon>
        <taxon>Pseudomonadati</taxon>
        <taxon>Pseudomonadota</taxon>
        <taxon>Gammaproteobacteria</taxon>
        <taxon>Alteromonadales</taxon>
        <taxon>Pseudoalteromonadaceae</taxon>
        <taxon>Pseudoalteromonas</taxon>
    </lineage>
</organism>
<dbReference type="Pfam" id="PF12833">
    <property type="entry name" value="HTH_18"/>
    <property type="match status" value="1"/>
</dbReference>
<evidence type="ECO:0000256" key="2">
    <source>
        <dbReference type="ARBA" id="ARBA00023125"/>
    </source>
</evidence>
<evidence type="ECO:0000313" key="6">
    <source>
        <dbReference type="Proteomes" id="UP000615755"/>
    </source>
</evidence>
<evidence type="ECO:0000256" key="3">
    <source>
        <dbReference type="ARBA" id="ARBA00023163"/>
    </source>
</evidence>
<accession>A0ABR9ECB1</accession>